<dbReference type="KEGG" id="csy:CENSYa_0117"/>
<feature type="domain" description="Formyl transferase N-terminal" evidence="5">
    <location>
        <begin position="2"/>
        <end position="172"/>
    </location>
</feature>
<dbReference type="GO" id="GO:0004644">
    <property type="term" value="F:phosphoribosylglycinamide formyltransferase activity"/>
    <property type="evidence" value="ECO:0007669"/>
    <property type="project" value="UniProtKB-EC"/>
</dbReference>
<dbReference type="GO" id="GO:0006189">
    <property type="term" value="P:'de novo' IMP biosynthetic process"/>
    <property type="evidence" value="ECO:0007669"/>
    <property type="project" value="InterPro"/>
</dbReference>
<dbReference type="SUPFAM" id="SSF53328">
    <property type="entry name" value="Formyltransferase"/>
    <property type="match status" value="1"/>
</dbReference>
<proteinExistence type="inferred from homology"/>
<keyword evidence="4" id="KW-0658">Purine biosynthesis</keyword>
<dbReference type="NCBIfam" id="TIGR00639">
    <property type="entry name" value="PurN"/>
    <property type="match status" value="1"/>
</dbReference>
<accession>A0RTU5</accession>
<evidence type="ECO:0000256" key="1">
    <source>
        <dbReference type="ARBA" id="ARBA00005054"/>
    </source>
</evidence>
<dbReference type="PANTHER" id="PTHR43369">
    <property type="entry name" value="PHOSPHORIBOSYLGLYCINAMIDE FORMYLTRANSFERASE"/>
    <property type="match status" value="1"/>
</dbReference>
<dbReference type="HOGENOM" id="CLU_038395_1_0_2"/>
<dbReference type="CDD" id="cd08645">
    <property type="entry name" value="FMT_core_GART"/>
    <property type="match status" value="1"/>
</dbReference>
<evidence type="ECO:0000259" key="5">
    <source>
        <dbReference type="Pfam" id="PF00551"/>
    </source>
</evidence>
<dbReference type="Pfam" id="PF00551">
    <property type="entry name" value="Formyl_trans_N"/>
    <property type="match status" value="1"/>
</dbReference>
<dbReference type="AlphaFoldDB" id="A0RTU5"/>
<protein>
    <recommendedName>
        <fullName evidence="2">phosphoribosylglycinamide formyltransferase 1</fullName>
        <ecNumber evidence="2">2.1.2.2</ecNumber>
    </recommendedName>
</protein>
<reference evidence="6 7" key="1">
    <citation type="journal article" date="2006" name="Proc. Natl. Acad. Sci. U.S.A.">
        <title>Genomic analysis of the uncultivated marine crenarchaeote Cenarchaeum symbiosum.</title>
        <authorList>
            <person name="Hallam S.J."/>
            <person name="Konstantinidis K.T."/>
            <person name="Putnam N."/>
            <person name="Schleper C."/>
            <person name="Watanabe Y."/>
            <person name="Sugahara J."/>
            <person name="Preston C."/>
            <person name="de la Torre J."/>
            <person name="Richardson P.M."/>
            <person name="DeLong E.F."/>
        </authorList>
    </citation>
    <scope>NUCLEOTIDE SEQUENCE [LARGE SCALE GENOMIC DNA]</scope>
    <source>
        <strain evidence="7">A</strain>
    </source>
</reference>
<comment type="pathway">
    <text evidence="1">Purine metabolism; IMP biosynthesis via de novo pathway; N(2)-formyl-N(1)-(5-phospho-D-ribosyl)glycinamide from N(1)-(5-phospho-D-ribosyl)glycinamide (10-formyl THF route): step 1/1.</text>
</comment>
<gene>
    <name evidence="6" type="ordered locus">CENSYa_0117</name>
</gene>
<dbReference type="Gene3D" id="3.40.50.170">
    <property type="entry name" value="Formyl transferase, N-terminal domain"/>
    <property type="match status" value="1"/>
</dbReference>
<dbReference type="Proteomes" id="UP000000758">
    <property type="component" value="Chromosome"/>
</dbReference>
<keyword evidence="3 6" id="KW-0808">Transferase</keyword>
<sequence>MEAIIKHVQKRRVPANLAVVISSRSDARGLRIAERLGVDTEVVESRGFSGTRKEYDRKVMAALRRHGVTRRDGLVCLAGFMRIIGPECVKRYKHRMLNIHPALLPSFRGIDAQKQALEYGAKVSGCTVHLVDEGTDTGPVVAQSVVQIREDDTEESLSKRILAREHKIYPYTVELFARGKIQVKGRRVCVG</sequence>
<dbReference type="EC" id="2.1.2.2" evidence="2"/>
<keyword evidence="7" id="KW-1185">Reference proteome</keyword>
<evidence type="ECO:0000256" key="4">
    <source>
        <dbReference type="ARBA" id="ARBA00022755"/>
    </source>
</evidence>
<evidence type="ECO:0000313" key="7">
    <source>
        <dbReference type="Proteomes" id="UP000000758"/>
    </source>
</evidence>
<dbReference type="EMBL" id="DP000238">
    <property type="protein sequence ID" value="ABK76762.1"/>
    <property type="molecule type" value="Genomic_DNA"/>
</dbReference>
<dbReference type="HAMAP" id="MF_01930">
    <property type="entry name" value="PurN"/>
    <property type="match status" value="1"/>
</dbReference>
<evidence type="ECO:0000256" key="2">
    <source>
        <dbReference type="ARBA" id="ARBA00012254"/>
    </source>
</evidence>
<dbReference type="GO" id="GO:0005737">
    <property type="term" value="C:cytoplasm"/>
    <property type="evidence" value="ECO:0007669"/>
    <property type="project" value="TreeGrafter"/>
</dbReference>
<dbReference type="InterPro" id="IPR036477">
    <property type="entry name" value="Formyl_transf_N_sf"/>
</dbReference>
<dbReference type="InterPro" id="IPR004607">
    <property type="entry name" value="GART"/>
</dbReference>
<name>A0RTU5_CENSY</name>
<dbReference type="InterPro" id="IPR002376">
    <property type="entry name" value="Formyl_transf_N"/>
</dbReference>
<dbReference type="PANTHER" id="PTHR43369:SF2">
    <property type="entry name" value="PHOSPHORIBOSYLGLYCINAMIDE FORMYLTRANSFERASE"/>
    <property type="match status" value="1"/>
</dbReference>
<evidence type="ECO:0000256" key="3">
    <source>
        <dbReference type="ARBA" id="ARBA00022679"/>
    </source>
</evidence>
<evidence type="ECO:0000313" key="6">
    <source>
        <dbReference type="EMBL" id="ABK76762.1"/>
    </source>
</evidence>
<dbReference type="PATRIC" id="fig|414004.10.peg.107"/>
<dbReference type="STRING" id="414004.CENSYa_0117"/>
<dbReference type="EnsemblBacteria" id="ABK76762">
    <property type="protein sequence ID" value="ABK76762"/>
    <property type="gene ID" value="CENSYa_0117"/>
</dbReference>
<organism evidence="6 7">
    <name type="scientific">Cenarchaeum symbiosum (strain A)</name>
    <dbReference type="NCBI Taxonomy" id="414004"/>
    <lineage>
        <taxon>Archaea</taxon>
        <taxon>Nitrososphaerota</taxon>
        <taxon>Candidatus Cenarchaeales</taxon>
        <taxon>Candidatus Cenarchaeaceae</taxon>
        <taxon>Candidatus Cenarchaeum</taxon>
    </lineage>
</organism>